<reference evidence="2" key="1">
    <citation type="journal article" date="2022" name="Mol. Ecol. Resour.">
        <title>The genomes of chicory, endive, great burdock and yacon provide insights into Asteraceae palaeo-polyploidization history and plant inulin production.</title>
        <authorList>
            <person name="Fan W."/>
            <person name="Wang S."/>
            <person name="Wang H."/>
            <person name="Wang A."/>
            <person name="Jiang F."/>
            <person name="Liu H."/>
            <person name="Zhao H."/>
            <person name="Xu D."/>
            <person name="Zhang Y."/>
        </authorList>
    </citation>
    <scope>NUCLEOTIDE SEQUENCE [LARGE SCALE GENOMIC DNA]</scope>
    <source>
        <strain evidence="2">cv. Yunnan</strain>
    </source>
</reference>
<organism evidence="1 2">
    <name type="scientific">Smallanthus sonchifolius</name>
    <dbReference type="NCBI Taxonomy" id="185202"/>
    <lineage>
        <taxon>Eukaryota</taxon>
        <taxon>Viridiplantae</taxon>
        <taxon>Streptophyta</taxon>
        <taxon>Embryophyta</taxon>
        <taxon>Tracheophyta</taxon>
        <taxon>Spermatophyta</taxon>
        <taxon>Magnoliopsida</taxon>
        <taxon>eudicotyledons</taxon>
        <taxon>Gunneridae</taxon>
        <taxon>Pentapetalae</taxon>
        <taxon>asterids</taxon>
        <taxon>campanulids</taxon>
        <taxon>Asterales</taxon>
        <taxon>Asteraceae</taxon>
        <taxon>Asteroideae</taxon>
        <taxon>Heliantheae alliance</taxon>
        <taxon>Millerieae</taxon>
        <taxon>Smallanthus</taxon>
    </lineage>
</organism>
<dbReference type="EMBL" id="CM042046">
    <property type="protein sequence ID" value="KAI3677065.1"/>
    <property type="molecule type" value="Genomic_DNA"/>
</dbReference>
<gene>
    <name evidence="1" type="ORF">L1987_86683</name>
</gene>
<evidence type="ECO:0000313" key="2">
    <source>
        <dbReference type="Proteomes" id="UP001056120"/>
    </source>
</evidence>
<dbReference type="Proteomes" id="UP001056120">
    <property type="component" value="Linkage Group LG29"/>
</dbReference>
<reference evidence="1 2" key="2">
    <citation type="journal article" date="2022" name="Mol. Ecol. Resour.">
        <title>The genomes of chicory, endive, great burdock and yacon provide insights into Asteraceae paleo-polyploidization history and plant inulin production.</title>
        <authorList>
            <person name="Fan W."/>
            <person name="Wang S."/>
            <person name="Wang H."/>
            <person name="Wang A."/>
            <person name="Jiang F."/>
            <person name="Liu H."/>
            <person name="Zhao H."/>
            <person name="Xu D."/>
            <person name="Zhang Y."/>
        </authorList>
    </citation>
    <scope>NUCLEOTIDE SEQUENCE [LARGE SCALE GENOMIC DNA]</scope>
    <source>
        <strain evidence="2">cv. Yunnan</strain>
        <tissue evidence="1">Leaves</tissue>
    </source>
</reference>
<name>A0ACB8Y190_9ASTR</name>
<keyword evidence="2" id="KW-1185">Reference proteome</keyword>
<proteinExistence type="predicted"/>
<accession>A0ACB8Y190</accession>
<protein>
    <submittedName>
        <fullName evidence="1">Uncharacterized protein</fullName>
    </submittedName>
</protein>
<evidence type="ECO:0000313" key="1">
    <source>
        <dbReference type="EMBL" id="KAI3677065.1"/>
    </source>
</evidence>
<comment type="caution">
    <text evidence="1">The sequence shown here is derived from an EMBL/GenBank/DDBJ whole genome shotgun (WGS) entry which is preliminary data.</text>
</comment>
<sequence length="243" mass="27662">MAFADLLLDPQQMLMASVAAALGYEIEVCFLTRLFGVPGNHLGQQSHGFRWPYGPVNRHKFLRKIIPMKARMNLQSYHLHTILFMQQATKRSVFSSRGSHITSPLPFPPSLNSRIFYKPYKLVNDRTLPPGRKPPPPPLLHDLARLTCFTIFFLKGGDGFTISRSIGEIEGTHDELLNQAQLAAATEEKKAHSFEIDPSQVENVKQRCLPNALNYPMLEEYDFRNDTINPDLEMELKPSRKES</sequence>